<feature type="compositionally biased region" description="Gly residues" evidence="1">
    <location>
        <begin position="237"/>
        <end position="254"/>
    </location>
</feature>
<feature type="compositionally biased region" description="Polar residues" evidence="1">
    <location>
        <begin position="335"/>
        <end position="355"/>
    </location>
</feature>
<comment type="caution">
    <text evidence="2">The sequence shown here is derived from an EMBL/GenBank/DDBJ whole genome shotgun (WGS) entry which is preliminary data.</text>
</comment>
<feature type="compositionally biased region" description="Basic and acidic residues" evidence="1">
    <location>
        <begin position="255"/>
        <end position="265"/>
    </location>
</feature>
<evidence type="ECO:0000313" key="3">
    <source>
        <dbReference type="Proteomes" id="UP001589532"/>
    </source>
</evidence>
<evidence type="ECO:0008006" key="4">
    <source>
        <dbReference type="Google" id="ProtNLM"/>
    </source>
</evidence>
<gene>
    <name evidence="2" type="ORF">ACFFSA_04685</name>
</gene>
<proteinExistence type="predicted"/>
<sequence length="463" mass="48120">MAESVDSWEPIRLYDYLGDPTPDSTVTREKVVSYLNNTDPDKIESAGKSYIEAAKLVLGKDGIEGALWKAADELKEVWRGQGATDALKALRLLHASATALGEAMKQTGEPMTKYAERVRHYRATVPTLMWGQDPAADEAATYGLNRTGTTSPTTKSENTGGGTTGSPPSAATDVNAQARKHLEKLNNEITDLNAKLAEGLNFKMPAITPITVDTTKAPHINPGSGTNVPTGKTTYWHGGGNDGSGSTGSTGGGREGSDGRDDPGQGRDQTSGQNNNQDRPGQDQDKGQDQNDPSTGTQDPTSPQQPGDTSAQQPPSQSQDGTQQQDVPPVLGADNKTQLADASPPTTTTVGPHQSTTTPYTQLPTTTPVPTSTANPFTANPFTTVPGQPGSGGTWYGGGGTAATSPAVIGGRVPGSGSGLMGYPPVGGVGAGQEQRNETTREFYDPDGDAWSSPHPVGPEKIG</sequence>
<name>A0ABV5RSU6_9ACTN</name>
<dbReference type="EMBL" id="JBHMBW010000003">
    <property type="protein sequence ID" value="MFB9622370.1"/>
    <property type="molecule type" value="Genomic_DNA"/>
</dbReference>
<feature type="compositionally biased region" description="Gly residues" evidence="1">
    <location>
        <begin position="389"/>
        <end position="399"/>
    </location>
</feature>
<feature type="region of interest" description="Disordered" evidence="1">
    <location>
        <begin position="419"/>
        <end position="463"/>
    </location>
</feature>
<reference evidence="2 3" key="1">
    <citation type="submission" date="2024-09" db="EMBL/GenBank/DDBJ databases">
        <authorList>
            <person name="Sun Q."/>
            <person name="Mori K."/>
        </authorList>
    </citation>
    <scope>NUCLEOTIDE SEQUENCE [LARGE SCALE GENOMIC DNA]</scope>
    <source>
        <strain evidence="2 3">JCM 3143</strain>
    </source>
</reference>
<feature type="compositionally biased region" description="Gly residues" evidence="1">
    <location>
        <begin position="419"/>
        <end position="431"/>
    </location>
</feature>
<keyword evidence="3" id="KW-1185">Reference proteome</keyword>
<evidence type="ECO:0000313" key="2">
    <source>
        <dbReference type="EMBL" id="MFB9622370.1"/>
    </source>
</evidence>
<protein>
    <recommendedName>
        <fullName evidence="4">PPE domain-containing protein</fullName>
    </recommendedName>
</protein>
<feature type="compositionally biased region" description="Polar residues" evidence="1">
    <location>
        <begin position="144"/>
        <end position="158"/>
    </location>
</feature>
<feature type="compositionally biased region" description="Low complexity" evidence="1">
    <location>
        <begin position="356"/>
        <end position="376"/>
    </location>
</feature>
<feature type="compositionally biased region" description="Polar residues" evidence="1">
    <location>
        <begin position="223"/>
        <end position="233"/>
    </location>
</feature>
<feature type="compositionally biased region" description="Polar residues" evidence="1">
    <location>
        <begin position="294"/>
        <end position="326"/>
    </location>
</feature>
<dbReference type="RefSeq" id="WP_344996993.1">
    <property type="nucleotide sequence ID" value="NZ_BAAAXV010000009.1"/>
</dbReference>
<organism evidence="2 3">
    <name type="scientific">Nonomuraea helvata</name>
    <dbReference type="NCBI Taxonomy" id="37484"/>
    <lineage>
        <taxon>Bacteria</taxon>
        <taxon>Bacillati</taxon>
        <taxon>Actinomycetota</taxon>
        <taxon>Actinomycetes</taxon>
        <taxon>Streptosporangiales</taxon>
        <taxon>Streptosporangiaceae</taxon>
        <taxon>Nonomuraea</taxon>
    </lineage>
</organism>
<feature type="compositionally biased region" description="Basic and acidic residues" evidence="1">
    <location>
        <begin position="280"/>
        <end position="289"/>
    </location>
</feature>
<dbReference type="Proteomes" id="UP001589532">
    <property type="component" value="Unassembled WGS sequence"/>
</dbReference>
<feature type="compositionally biased region" description="Polar residues" evidence="1">
    <location>
        <begin position="377"/>
        <end position="386"/>
    </location>
</feature>
<accession>A0ABV5RSU6</accession>
<feature type="compositionally biased region" description="Basic and acidic residues" evidence="1">
    <location>
        <begin position="435"/>
        <end position="444"/>
    </location>
</feature>
<feature type="region of interest" description="Disordered" evidence="1">
    <location>
        <begin position="143"/>
        <end position="172"/>
    </location>
</feature>
<evidence type="ECO:0000256" key="1">
    <source>
        <dbReference type="SAM" id="MobiDB-lite"/>
    </source>
</evidence>
<feature type="region of interest" description="Disordered" evidence="1">
    <location>
        <begin position="214"/>
        <end position="399"/>
    </location>
</feature>